<evidence type="ECO:0000256" key="7">
    <source>
        <dbReference type="ARBA" id="ARBA00022832"/>
    </source>
</evidence>
<dbReference type="CDD" id="cd00834">
    <property type="entry name" value="KAS_I_II"/>
    <property type="match status" value="1"/>
</dbReference>
<evidence type="ECO:0000256" key="1">
    <source>
        <dbReference type="ARBA" id="ARBA00005194"/>
    </source>
</evidence>
<dbReference type="EC" id="2.3.1.179" evidence="3 11"/>
<sequence>MRTRAEHPARRRVAITGLGLVTPLGVGIEPVWSRLVAGETGIGVIGRFDTADLPCRIAGLVPQGRYADGGFDEREWLPAKDSRKMDRFAKYAMAAATQALDDAGWQPDTDAQRERTGVLIGSGIGGLPGIAEAALALQAKGPRAISPFFIPSNLVNLAAGHVAIRHGLRGPTHAVATACASGAHALGDAARMIMLGDADVMVAGGAEAAVCRLGIAGFCAARALSTSFNDEPHAASRPWDARRDGFVMGEGSGIVVLEDYEHALRRGARIHAELIGYGLSGDGHHIAAPRADGDGAARAMSMAIERAGIEPAAIDYVNAHATSTHAGDEIELQAITRVFGAHATQGLSVSSTKGATGHLLGAAGSVEAIITILAMRAQTAPPTLNLHEPPQQYSDIDLVARSARSRPIRFALSNSFGFGGTNAALVFARPL</sequence>
<reference evidence="15" key="1">
    <citation type="submission" date="2016-01" db="EMBL/GenBank/DDBJ databases">
        <authorList>
            <person name="Peeters C."/>
        </authorList>
    </citation>
    <scope>NUCLEOTIDE SEQUENCE [LARGE SCALE GENOMIC DNA]</scope>
    <source>
        <strain evidence="15">LMG 22940</strain>
    </source>
</reference>
<dbReference type="PROSITE" id="PS52004">
    <property type="entry name" value="KS3_2"/>
    <property type="match status" value="1"/>
</dbReference>
<keyword evidence="10 11" id="KW-0012">Acyltransferase</keyword>
<evidence type="ECO:0000256" key="13">
    <source>
        <dbReference type="RuleBase" id="RU003694"/>
    </source>
</evidence>
<evidence type="ECO:0000256" key="8">
    <source>
        <dbReference type="ARBA" id="ARBA00023098"/>
    </source>
</evidence>
<dbReference type="InterPro" id="IPR000794">
    <property type="entry name" value="Beta-ketoacyl_synthase"/>
</dbReference>
<accession>A0A158FW51</accession>
<comment type="catalytic activity">
    <reaction evidence="11">
        <text>(9Z)-hexadecenoyl-[ACP] + malonyl-[ACP] + H(+) = 3-oxo-(11Z)-octadecenoyl-[ACP] + holo-[ACP] + CO2</text>
        <dbReference type="Rhea" id="RHEA:55040"/>
        <dbReference type="Rhea" id="RHEA-COMP:9623"/>
        <dbReference type="Rhea" id="RHEA-COMP:9685"/>
        <dbReference type="Rhea" id="RHEA-COMP:10800"/>
        <dbReference type="Rhea" id="RHEA-COMP:14074"/>
        <dbReference type="ChEBI" id="CHEBI:15378"/>
        <dbReference type="ChEBI" id="CHEBI:16526"/>
        <dbReference type="ChEBI" id="CHEBI:64479"/>
        <dbReference type="ChEBI" id="CHEBI:78449"/>
        <dbReference type="ChEBI" id="CHEBI:83989"/>
        <dbReference type="ChEBI" id="CHEBI:138538"/>
        <dbReference type="EC" id="2.3.1.179"/>
    </reaction>
</comment>
<dbReference type="SUPFAM" id="SSF53901">
    <property type="entry name" value="Thiolase-like"/>
    <property type="match status" value="2"/>
</dbReference>
<keyword evidence="5 11" id="KW-0444">Lipid biosynthesis</keyword>
<evidence type="ECO:0000256" key="6">
    <source>
        <dbReference type="ARBA" id="ARBA00022679"/>
    </source>
</evidence>
<evidence type="ECO:0000313" key="16">
    <source>
        <dbReference type="Proteomes" id="UP000054770"/>
    </source>
</evidence>
<dbReference type="PIRSF" id="PIRSF000447">
    <property type="entry name" value="KAS_II"/>
    <property type="match status" value="1"/>
</dbReference>
<dbReference type="NCBIfam" id="NF005589">
    <property type="entry name" value="PRK07314.1"/>
    <property type="match status" value="1"/>
</dbReference>
<name>A0A158FW51_9BURK</name>
<proteinExistence type="inferred from homology"/>
<evidence type="ECO:0000259" key="14">
    <source>
        <dbReference type="PROSITE" id="PS52004"/>
    </source>
</evidence>
<dbReference type="PANTHER" id="PTHR11712:SF336">
    <property type="entry name" value="3-OXOACYL-[ACYL-CARRIER-PROTEIN] SYNTHASE, MITOCHONDRIAL"/>
    <property type="match status" value="1"/>
</dbReference>
<keyword evidence="8" id="KW-0443">Lipid metabolism</keyword>
<dbReference type="Gene3D" id="3.40.47.10">
    <property type="match status" value="2"/>
</dbReference>
<dbReference type="InterPro" id="IPR017568">
    <property type="entry name" value="3-oxoacyl-ACP_synth-2"/>
</dbReference>
<evidence type="ECO:0000256" key="5">
    <source>
        <dbReference type="ARBA" id="ARBA00022516"/>
    </source>
</evidence>
<evidence type="ECO:0000256" key="12">
    <source>
        <dbReference type="PIRSR" id="PIRSR000447-1"/>
    </source>
</evidence>
<dbReference type="OrthoDB" id="9808669at2"/>
<dbReference type="NCBIfam" id="NF004970">
    <property type="entry name" value="PRK06333.1"/>
    <property type="match status" value="1"/>
</dbReference>
<dbReference type="PROSITE" id="PS00606">
    <property type="entry name" value="KS3_1"/>
    <property type="match status" value="1"/>
</dbReference>
<dbReference type="EMBL" id="FCON02000007">
    <property type="protein sequence ID" value="SAL24055.1"/>
    <property type="molecule type" value="Genomic_DNA"/>
</dbReference>
<organism evidence="15 16">
    <name type="scientific">Caballeronia choica</name>
    <dbReference type="NCBI Taxonomy" id="326476"/>
    <lineage>
        <taxon>Bacteria</taxon>
        <taxon>Pseudomonadati</taxon>
        <taxon>Pseudomonadota</taxon>
        <taxon>Betaproteobacteria</taxon>
        <taxon>Burkholderiales</taxon>
        <taxon>Burkholderiaceae</taxon>
        <taxon>Caballeronia</taxon>
    </lineage>
</organism>
<dbReference type="InterPro" id="IPR014030">
    <property type="entry name" value="Ketoacyl_synth_N"/>
</dbReference>
<evidence type="ECO:0000256" key="4">
    <source>
        <dbReference type="ARBA" id="ARBA00014657"/>
    </source>
</evidence>
<dbReference type="InterPro" id="IPR016039">
    <property type="entry name" value="Thiolase-like"/>
</dbReference>
<dbReference type="Pfam" id="PF02801">
    <property type="entry name" value="Ketoacyl-synt_C"/>
    <property type="match status" value="1"/>
</dbReference>
<keyword evidence="16" id="KW-1185">Reference proteome</keyword>
<dbReference type="SMART" id="SM00825">
    <property type="entry name" value="PKS_KS"/>
    <property type="match status" value="1"/>
</dbReference>
<dbReference type="GO" id="GO:0006633">
    <property type="term" value="P:fatty acid biosynthetic process"/>
    <property type="evidence" value="ECO:0007669"/>
    <property type="project" value="UniProtKB-UniRule"/>
</dbReference>
<comment type="similarity">
    <text evidence="2 11 13">Belongs to the thiolase-like superfamily. Beta-ketoacyl-ACP synthases family.</text>
</comment>
<feature type="active site" description="For beta-ketoacyl synthase activity" evidence="12">
    <location>
        <position position="179"/>
    </location>
</feature>
<dbReference type="InterPro" id="IPR018201">
    <property type="entry name" value="Ketoacyl_synth_AS"/>
</dbReference>
<dbReference type="AlphaFoldDB" id="A0A158FW51"/>
<protein>
    <recommendedName>
        <fullName evidence="4 11">3-oxoacyl-[acyl-carrier-protein] synthase 2</fullName>
        <ecNumber evidence="3 11">2.3.1.179</ecNumber>
    </recommendedName>
</protein>
<dbReference type="NCBIfam" id="TIGR03150">
    <property type="entry name" value="fabF"/>
    <property type="match status" value="1"/>
</dbReference>
<dbReference type="InterPro" id="IPR020841">
    <property type="entry name" value="PKS_Beta-ketoAc_synthase_dom"/>
</dbReference>
<dbReference type="RefSeq" id="WP_087643277.1">
    <property type="nucleotide sequence ID" value="NZ_FCON02000007.1"/>
</dbReference>
<gene>
    <name evidence="15" type="ORF">AWB68_01038</name>
</gene>
<dbReference type="GO" id="GO:0004315">
    <property type="term" value="F:3-oxoacyl-[acyl-carrier-protein] synthase activity"/>
    <property type="evidence" value="ECO:0007669"/>
    <property type="project" value="UniProtKB-UniRule"/>
</dbReference>
<dbReference type="Pfam" id="PF00109">
    <property type="entry name" value="ketoacyl-synt"/>
    <property type="match status" value="1"/>
</dbReference>
<dbReference type="Proteomes" id="UP000054770">
    <property type="component" value="Unassembled WGS sequence"/>
</dbReference>
<comment type="pathway">
    <text evidence="1 11">Lipid metabolism; fatty acid biosynthesis.</text>
</comment>
<feature type="domain" description="Ketosynthase family 3 (KS3)" evidence="14">
    <location>
        <begin position="10"/>
        <end position="429"/>
    </location>
</feature>
<comment type="function">
    <text evidence="11">Involved in the type II fatty acid elongation cycle. Catalyzes the elongation of a wide range of acyl-ACP by the addition of two carbons from malonyl-ACP to an acyl acceptor. Can efficiently catalyze the conversion of palmitoleoyl-ACP (cis-hexadec-9-enoyl-ACP) to cis-vaccenoyl-ACP (cis-octadec-11-enoyl-ACP), an essential step in the thermal regulation of fatty acid composition.</text>
</comment>
<dbReference type="InterPro" id="IPR014031">
    <property type="entry name" value="Ketoacyl_synth_C"/>
</dbReference>
<evidence type="ECO:0000256" key="11">
    <source>
        <dbReference type="PIRNR" id="PIRNR000447"/>
    </source>
</evidence>
<keyword evidence="9 11" id="KW-0275">Fatty acid biosynthesis</keyword>
<evidence type="ECO:0000256" key="2">
    <source>
        <dbReference type="ARBA" id="ARBA00008467"/>
    </source>
</evidence>
<keyword evidence="7" id="KW-0276">Fatty acid metabolism</keyword>
<evidence type="ECO:0000256" key="9">
    <source>
        <dbReference type="ARBA" id="ARBA00023160"/>
    </source>
</evidence>
<keyword evidence="6 11" id="KW-0808">Transferase</keyword>
<evidence type="ECO:0000256" key="10">
    <source>
        <dbReference type="ARBA" id="ARBA00023315"/>
    </source>
</evidence>
<dbReference type="FunFam" id="3.40.47.10:FF:000009">
    <property type="entry name" value="3-oxoacyl-[acyl-carrier-protein] synthase 2"/>
    <property type="match status" value="1"/>
</dbReference>
<evidence type="ECO:0000313" key="15">
    <source>
        <dbReference type="EMBL" id="SAL24055.1"/>
    </source>
</evidence>
<comment type="caution">
    <text evidence="15">The sequence shown here is derived from an EMBL/GenBank/DDBJ whole genome shotgun (WGS) entry which is preliminary data.</text>
</comment>
<dbReference type="PANTHER" id="PTHR11712">
    <property type="entry name" value="POLYKETIDE SYNTHASE-RELATED"/>
    <property type="match status" value="1"/>
</dbReference>
<evidence type="ECO:0000256" key="3">
    <source>
        <dbReference type="ARBA" id="ARBA00012356"/>
    </source>
</evidence>
<dbReference type="UniPathway" id="UPA00094"/>
<comment type="catalytic activity">
    <reaction evidence="11">
        <text>a fatty acyl-[ACP] + malonyl-[ACP] + H(+) = a 3-oxoacyl-[ACP] + holo-[ACP] + CO2</text>
        <dbReference type="Rhea" id="RHEA:22836"/>
        <dbReference type="Rhea" id="RHEA-COMP:9623"/>
        <dbReference type="Rhea" id="RHEA-COMP:9685"/>
        <dbReference type="Rhea" id="RHEA-COMP:9916"/>
        <dbReference type="Rhea" id="RHEA-COMP:14125"/>
        <dbReference type="ChEBI" id="CHEBI:15378"/>
        <dbReference type="ChEBI" id="CHEBI:16526"/>
        <dbReference type="ChEBI" id="CHEBI:64479"/>
        <dbReference type="ChEBI" id="CHEBI:78449"/>
        <dbReference type="ChEBI" id="CHEBI:78776"/>
        <dbReference type="ChEBI" id="CHEBI:138651"/>
    </reaction>
</comment>